<proteinExistence type="predicted"/>
<evidence type="ECO:0000256" key="2">
    <source>
        <dbReference type="SAM" id="Phobius"/>
    </source>
</evidence>
<feature type="compositionally biased region" description="Low complexity" evidence="1">
    <location>
        <begin position="264"/>
        <end position="278"/>
    </location>
</feature>
<dbReference type="Proteomes" id="UP000799291">
    <property type="component" value="Unassembled WGS sequence"/>
</dbReference>
<sequence length="350" mass="38793">MRESYLSLLLIASPFSLATAGFFTSPGPYTSANNWDSNPQWPLNSSQTISWAFDPKFTGDFSIYLCWRGVQNTLCWYPPKGFNTGPLITMVGEQDDQRTAVTWKVDAYESDYLMNVVYYFVLRTNRDEDGLQVRTLSRDFNITDTVKNDCPTDPETTATPTLSACPLRSYTGTESTSFALHPSLAPCTLFEPPRLATAYQDGEDRARRRTDMRPLLKVPAFGLTSVTLFFICVYIINRYRKLKLKRRPPPVPPRPIPLAPTNLGGQEPAEFGAPEPAELSVPSPANTGKNAVTEGAMKEDDVRGKSSIDDHLEYVGCVEAGLRVLGSCCEISDEFGGGDRDARLSGDRIL</sequence>
<keyword evidence="2" id="KW-1133">Transmembrane helix</keyword>
<reference evidence="4" key="1">
    <citation type="journal article" date="2020" name="Stud. Mycol.">
        <title>101 Dothideomycetes genomes: a test case for predicting lifestyles and emergence of pathogens.</title>
        <authorList>
            <person name="Haridas S."/>
            <person name="Albert R."/>
            <person name="Binder M."/>
            <person name="Bloem J."/>
            <person name="Labutti K."/>
            <person name="Salamov A."/>
            <person name="Andreopoulos B."/>
            <person name="Baker S."/>
            <person name="Barry K."/>
            <person name="Bills G."/>
            <person name="Bluhm B."/>
            <person name="Cannon C."/>
            <person name="Castanera R."/>
            <person name="Culley D."/>
            <person name="Daum C."/>
            <person name="Ezra D."/>
            <person name="Gonzalez J."/>
            <person name="Henrissat B."/>
            <person name="Kuo A."/>
            <person name="Liang C."/>
            <person name="Lipzen A."/>
            <person name="Lutzoni F."/>
            <person name="Magnuson J."/>
            <person name="Mondo S."/>
            <person name="Nolan M."/>
            <person name="Ohm R."/>
            <person name="Pangilinan J."/>
            <person name="Park H.-J."/>
            <person name="Ramirez L."/>
            <person name="Alfaro M."/>
            <person name="Sun H."/>
            <person name="Tritt A."/>
            <person name="Yoshinaga Y."/>
            <person name="Zwiers L.-H."/>
            <person name="Turgeon B."/>
            <person name="Goodwin S."/>
            <person name="Spatafora J."/>
            <person name="Crous P."/>
            <person name="Grigoriev I."/>
        </authorList>
    </citation>
    <scope>NUCLEOTIDE SEQUENCE</scope>
    <source>
        <strain evidence="4">CBS 122367</strain>
    </source>
</reference>
<dbReference type="AlphaFoldDB" id="A0A6G1JJ35"/>
<name>A0A6G1JJ35_9PLEO</name>
<feature type="region of interest" description="Disordered" evidence="1">
    <location>
        <begin position="246"/>
        <end position="303"/>
    </location>
</feature>
<dbReference type="EMBL" id="MU005571">
    <property type="protein sequence ID" value="KAF2690163.1"/>
    <property type="molecule type" value="Genomic_DNA"/>
</dbReference>
<gene>
    <name evidence="4" type="ORF">K458DRAFT_459227</name>
</gene>
<evidence type="ECO:0000313" key="4">
    <source>
        <dbReference type="EMBL" id="KAF2690163.1"/>
    </source>
</evidence>
<feature type="transmembrane region" description="Helical" evidence="2">
    <location>
        <begin position="218"/>
        <end position="237"/>
    </location>
</feature>
<keyword evidence="5" id="KW-1185">Reference proteome</keyword>
<organism evidence="4 5">
    <name type="scientific">Lentithecium fluviatile CBS 122367</name>
    <dbReference type="NCBI Taxonomy" id="1168545"/>
    <lineage>
        <taxon>Eukaryota</taxon>
        <taxon>Fungi</taxon>
        <taxon>Dikarya</taxon>
        <taxon>Ascomycota</taxon>
        <taxon>Pezizomycotina</taxon>
        <taxon>Dothideomycetes</taxon>
        <taxon>Pleosporomycetidae</taxon>
        <taxon>Pleosporales</taxon>
        <taxon>Massarineae</taxon>
        <taxon>Lentitheciaceae</taxon>
        <taxon>Lentithecium</taxon>
    </lineage>
</organism>
<feature type="signal peptide" evidence="3">
    <location>
        <begin position="1"/>
        <end position="20"/>
    </location>
</feature>
<feature type="compositionally biased region" description="Pro residues" evidence="1">
    <location>
        <begin position="249"/>
        <end position="258"/>
    </location>
</feature>
<keyword evidence="2" id="KW-0812">Transmembrane</keyword>
<keyword evidence="3" id="KW-0732">Signal</keyword>
<evidence type="ECO:0000256" key="3">
    <source>
        <dbReference type="SAM" id="SignalP"/>
    </source>
</evidence>
<evidence type="ECO:0000313" key="5">
    <source>
        <dbReference type="Proteomes" id="UP000799291"/>
    </source>
</evidence>
<evidence type="ECO:0000256" key="1">
    <source>
        <dbReference type="SAM" id="MobiDB-lite"/>
    </source>
</evidence>
<evidence type="ECO:0008006" key="6">
    <source>
        <dbReference type="Google" id="ProtNLM"/>
    </source>
</evidence>
<accession>A0A6G1JJ35</accession>
<feature type="chain" id="PRO_5026075834" description="Mid2 domain-containing protein" evidence="3">
    <location>
        <begin position="21"/>
        <end position="350"/>
    </location>
</feature>
<protein>
    <recommendedName>
        <fullName evidence="6">Mid2 domain-containing protein</fullName>
    </recommendedName>
</protein>
<keyword evidence="2" id="KW-0472">Membrane</keyword>